<dbReference type="EMBL" id="HE577327">
    <property type="protein sequence ID" value="CCC96512.1"/>
    <property type="molecule type" value="Genomic_DNA"/>
</dbReference>
<name>A0A9P1NKG5_9PROT</name>
<dbReference type="AlphaFoldDB" id="A0A9P1NKG5"/>
<protein>
    <submittedName>
        <fullName evidence="1">Uncharacterized protein</fullName>
    </submittedName>
</protein>
<evidence type="ECO:0000313" key="1">
    <source>
        <dbReference type="EMBL" id="CCC96512.1"/>
    </source>
</evidence>
<organism evidence="1 2">
    <name type="scientific">Azospirillum baldaniorum</name>
    <dbReference type="NCBI Taxonomy" id="1064539"/>
    <lineage>
        <taxon>Bacteria</taxon>
        <taxon>Pseudomonadati</taxon>
        <taxon>Pseudomonadota</taxon>
        <taxon>Alphaproteobacteria</taxon>
        <taxon>Rhodospirillales</taxon>
        <taxon>Azospirillaceae</taxon>
        <taxon>Azospirillum</taxon>
    </lineage>
</organism>
<accession>A0A9P1NKG5</accession>
<gene>
    <name evidence="1" type="ORF">AZOBR_10299</name>
</gene>
<keyword evidence="2" id="KW-1185">Reference proteome</keyword>
<dbReference type="Proteomes" id="UP000007319">
    <property type="component" value="Chromosome"/>
</dbReference>
<dbReference type="KEGG" id="abs:AZOBR_10299"/>
<reference evidence="1 2" key="1">
    <citation type="journal article" date="2011" name="PLoS Genet.">
        <title>Azospirillum genomes reveal transition of bacteria from aquatic to terrestrial environments.</title>
        <authorList>
            <person name="Wisniewski-Dye F."/>
            <person name="Borziak K."/>
            <person name="Khalsa-Moyers G."/>
            <person name="Alexandre G."/>
            <person name="Sukharnikov L.O."/>
            <person name="Wuichet K."/>
            <person name="Hurst G.B."/>
            <person name="McDonald W.H."/>
            <person name="Robertson J.S."/>
            <person name="Barbe V."/>
            <person name="Calteau A."/>
            <person name="Rouy Z."/>
            <person name="Mangenot S."/>
            <person name="Prigent-Combaret C."/>
            <person name="Normand P."/>
            <person name="Boyer M."/>
            <person name="Siguier P."/>
            <person name="Dessaux Y."/>
            <person name="Elmerich C."/>
            <person name="Condemine G."/>
            <person name="Krishnen G."/>
            <person name="Kennedy I."/>
            <person name="Paterson A.H."/>
            <person name="Gonzalez V."/>
            <person name="Mavingui P."/>
            <person name="Zhulin I.B."/>
        </authorList>
    </citation>
    <scope>NUCLEOTIDE SEQUENCE [LARGE SCALE GENOMIC DNA]</scope>
    <source>
        <strain evidence="1 2">Sp245</strain>
    </source>
</reference>
<evidence type="ECO:0000313" key="2">
    <source>
        <dbReference type="Proteomes" id="UP000007319"/>
    </source>
</evidence>
<sequence length="26" mass="2913">MPPTAHAAMSDLYMRKFPCGRADSRC</sequence>
<proteinExistence type="predicted"/>